<evidence type="ECO:0000256" key="3">
    <source>
        <dbReference type="ARBA" id="ARBA00022833"/>
    </source>
</evidence>
<name>A0A8H7FDD8_AGABI</name>
<dbReference type="Pfam" id="PF04828">
    <property type="entry name" value="GFA"/>
    <property type="match status" value="1"/>
</dbReference>
<keyword evidence="4" id="KW-0456">Lyase</keyword>
<comment type="caution">
    <text evidence="7">The sequence shown here is derived from an EMBL/GenBank/DDBJ whole genome shotgun (WGS) entry which is preliminary data.</text>
</comment>
<keyword evidence="2" id="KW-0479">Metal-binding</keyword>
<dbReference type="PROSITE" id="PS50835">
    <property type="entry name" value="IG_LIKE"/>
    <property type="match status" value="1"/>
</dbReference>
<evidence type="ECO:0000259" key="5">
    <source>
        <dbReference type="PROSITE" id="PS50835"/>
    </source>
</evidence>
<reference evidence="7 8" key="1">
    <citation type="journal article" name="Sci. Rep.">
        <title>Telomere-to-telomere assembled and centromere annotated genomes of the two main subspecies of the button mushroom Agaricus bisporus reveal especially polymorphic chromosome ends.</title>
        <authorList>
            <person name="Sonnenberg A.S.M."/>
            <person name="Sedaghat-Telgerd N."/>
            <person name="Lavrijssen B."/>
            <person name="Ohm R.A."/>
            <person name="Hendrickx P.M."/>
            <person name="Scholtmeijer K."/>
            <person name="Baars J.J.P."/>
            <person name="van Peer A."/>
        </authorList>
    </citation>
    <scope>NUCLEOTIDE SEQUENCE [LARGE SCALE GENOMIC DNA]</scope>
    <source>
        <strain evidence="7 8">H119_p4</strain>
    </source>
</reference>
<dbReference type="GO" id="GO:0016846">
    <property type="term" value="F:carbon-sulfur lyase activity"/>
    <property type="evidence" value="ECO:0007669"/>
    <property type="project" value="InterPro"/>
</dbReference>
<organism evidence="7 8">
    <name type="scientific">Agaricus bisporus var. burnettii</name>
    <dbReference type="NCBI Taxonomy" id="192524"/>
    <lineage>
        <taxon>Eukaryota</taxon>
        <taxon>Fungi</taxon>
        <taxon>Dikarya</taxon>
        <taxon>Basidiomycota</taxon>
        <taxon>Agaricomycotina</taxon>
        <taxon>Agaricomycetes</taxon>
        <taxon>Agaricomycetidae</taxon>
        <taxon>Agaricales</taxon>
        <taxon>Agaricineae</taxon>
        <taxon>Agaricaceae</taxon>
        <taxon>Agaricus</taxon>
    </lineage>
</organism>
<evidence type="ECO:0000313" key="7">
    <source>
        <dbReference type="EMBL" id="KAF7785195.1"/>
    </source>
</evidence>
<keyword evidence="3" id="KW-0862">Zinc</keyword>
<evidence type="ECO:0000313" key="8">
    <source>
        <dbReference type="Proteomes" id="UP000629468"/>
    </source>
</evidence>
<dbReference type="InterPro" id="IPR006913">
    <property type="entry name" value="CENP-V/GFA"/>
</dbReference>
<evidence type="ECO:0008006" key="9">
    <source>
        <dbReference type="Google" id="ProtNLM"/>
    </source>
</evidence>
<dbReference type="PROSITE" id="PS51891">
    <property type="entry name" value="CENP_V_GFA"/>
    <property type="match status" value="1"/>
</dbReference>
<dbReference type="AlphaFoldDB" id="A0A8H7FDD8"/>
<comment type="similarity">
    <text evidence="1">Belongs to the Gfa family.</text>
</comment>
<evidence type="ECO:0000256" key="2">
    <source>
        <dbReference type="ARBA" id="ARBA00022723"/>
    </source>
</evidence>
<evidence type="ECO:0000256" key="1">
    <source>
        <dbReference type="ARBA" id="ARBA00005495"/>
    </source>
</evidence>
<dbReference type="PANTHER" id="PTHR33337:SF40">
    <property type="entry name" value="CENP-V_GFA DOMAIN-CONTAINING PROTEIN-RELATED"/>
    <property type="match status" value="1"/>
</dbReference>
<evidence type="ECO:0000256" key="4">
    <source>
        <dbReference type="ARBA" id="ARBA00023239"/>
    </source>
</evidence>
<accession>A0A8H7FDD8</accession>
<feature type="domain" description="Ig-like" evidence="5">
    <location>
        <begin position="9"/>
        <end position="88"/>
    </location>
</feature>
<dbReference type="EMBL" id="JABXXO010000001">
    <property type="protein sequence ID" value="KAF7785195.1"/>
    <property type="molecule type" value="Genomic_DNA"/>
</dbReference>
<dbReference type="InterPro" id="IPR007110">
    <property type="entry name" value="Ig-like_dom"/>
</dbReference>
<proteinExistence type="inferred from homology"/>
<sequence length="161" mass="18109">MQTDSTITPKLSFEASCFCGAASWRLEGEPLLSVYCHCTGCQRRTGAPFIHGLHFPATSFSWTHQNSDAVFSTTSLNPGSQWLTYRCQTCYTHIGAMNPLLNLWTLRAAHLNRDPATKLFIDGDKIKPTAHIFYDTRVLDVPDGIPKWDGYENKSNRLELP</sequence>
<protein>
    <recommendedName>
        <fullName evidence="9">CENP-V/GFA domain-containing protein</fullName>
    </recommendedName>
</protein>
<dbReference type="SUPFAM" id="SSF51316">
    <property type="entry name" value="Mss4-like"/>
    <property type="match status" value="1"/>
</dbReference>
<dbReference type="Proteomes" id="UP000629468">
    <property type="component" value="Unassembled WGS sequence"/>
</dbReference>
<evidence type="ECO:0000259" key="6">
    <source>
        <dbReference type="PROSITE" id="PS51891"/>
    </source>
</evidence>
<dbReference type="Gene3D" id="3.90.1590.10">
    <property type="entry name" value="glutathione-dependent formaldehyde- activating enzyme (gfa)"/>
    <property type="match status" value="1"/>
</dbReference>
<gene>
    <name evidence="7" type="ORF">Agabi119p4_1360</name>
</gene>
<dbReference type="PANTHER" id="PTHR33337">
    <property type="entry name" value="GFA DOMAIN-CONTAINING PROTEIN"/>
    <property type="match status" value="1"/>
</dbReference>
<dbReference type="GO" id="GO:0046872">
    <property type="term" value="F:metal ion binding"/>
    <property type="evidence" value="ECO:0007669"/>
    <property type="project" value="UniProtKB-KW"/>
</dbReference>
<feature type="domain" description="CENP-V/GFA" evidence="6">
    <location>
        <begin position="13"/>
        <end position="149"/>
    </location>
</feature>
<dbReference type="InterPro" id="IPR011057">
    <property type="entry name" value="Mss4-like_sf"/>
</dbReference>